<keyword evidence="3" id="KW-1185">Reference proteome</keyword>
<dbReference type="Proteomes" id="UP000681425">
    <property type="component" value="Chromosome"/>
</dbReference>
<sequence length="198" mass="21825">MRRRWITLGEVLAVAAVVISGLTLWNSWSERADSRAEKAADAKQSSAKAQILVFSTKTSVDGRTLILTPTSEDQLIQSQTVRFPSSFGADPAETTGQSRVEVRWFEVPLKKARENGGMPDDSRGDERVPVAISTRFMVDGVIHDDVAIYDVGYTVRGRLLGGHNVTLRGLSLVSRTKESGLQARLDARWKAIFPQPDK</sequence>
<evidence type="ECO:0000256" key="1">
    <source>
        <dbReference type="SAM" id="Phobius"/>
    </source>
</evidence>
<proteinExistence type="predicted"/>
<keyword evidence="1" id="KW-0812">Transmembrane</keyword>
<reference evidence="2" key="1">
    <citation type="submission" date="2021-04" db="EMBL/GenBank/DDBJ databases">
        <title>Isolation of p-tert-butylphenol degrading bacteria Sphingobium phenoxybenzoativorans Tas13 from active sludge.</title>
        <authorList>
            <person name="Li Y."/>
        </authorList>
    </citation>
    <scope>NUCLEOTIDE SEQUENCE</scope>
    <source>
        <strain evidence="2">Tas13</strain>
    </source>
</reference>
<feature type="transmembrane region" description="Helical" evidence="1">
    <location>
        <begin position="7"/>
        <end position="28"/>
    </location>
</feature>
<keyword evidence="1" id="KW-0472">Membrane</keyword>
<organism evidence="2 3">
    <name type="scientific">Sphingobium phenoxybenzoativorans</name>
    <dbReference type="NCBI Taxonomy" id="1592790"/>
    <lineage>
        <taxon>Bacteria</taxon>
        <taxon>Pseudomonadati</taxon>
        <taxon>Pseudomonadota</taxon>
        <taxon>Alphaproteobacteria</taxon>
        <taxon>Sphingomonadales</taxon>
        <taxon>Sphingomonadaceae</taxon>
        <taxon>Sphingobium</taxon>
    </lineage>
</organism>
<dbReference type="EMBL" id="CP073910">
    <property type="protein sequence ID" value="QUT08184.1"/>
    <property type="molecule type" value="Genomic_DNA"/>
</dbReference>
<keyword evidence="1" id="KW-1133">Transmembrane helix</keyword>
<dbReference type="KEGG" id="spph:KFK14_08695"/>
<evidence type="ECO:0000313" key="3">
    <source>
        <dbReference type="Proteomes" id="UP000681425"/>
    </source>
</evidence>
<evidence type="ECO:0000313" key="2">
    <source>
        <dbReference type="EMBL" id="QUT08184.1"/>
    </source>
</evidence>
<accession>A0A975Q3R3</accession>
<protein>
    <submittedName>
        <fullName evidence="2">Uncharacterized protein</fullName>
    </submittedName>
</protein>
<name>A0A975Q3R3_9SPHN</name>
<gene>
    <name evidence="2" type="ORF">KFK14_08695</name>
</gene>
<dbReference type="AlphaFoldDB" id="A0A975Q3R3"/>